<feature type="region of interest" description="Disordered" evidence="1">
    <location>
        <begin position="409"/>
        <end position="434"/>
    </location>
</feature>
<evidence type="ECO:0000313" key="3">
    <source>
        <dbReference type="Proteomes" id="UP001057375"/>
    </source>
</evidence>
<name>A0ABQ5KP59_9EUKA</name>
<keyword evidence="3" id="KW-1185">Reference proteome</keyword>
<evidence type="ECO:0000256" key="1">
    <source>
        <dbReference type="SAM" id="MobiDB-lite"/>
    </source>
</evidence>
<feature type="compositionally biased region" description="Acidic residues" evidence="1">
    <location>
        <begin position="66"/>
        <end position="76"/>
    </location>
</feature>
<feature type="compositionally biased region" description="Acidic residues" evidence="1">
    <location>
        <begin position="423"/>
        <end position="434"/>
    </location>
</feature>
<gene>
    <name evidence="2" type="ORF">ADUPG1_007669</name>
</gene>
<feature type="compositionally biased region" description="Acidic residues" evidence="1">
    <location>
        <begin position="49"/>
        <end position="58"/>
    </location>
</feature>
<protein>
    <submittedName>
        <fullName evidence="2">Uncharacterized protein</fullName>
    </submittedName>
</protein>
<dbReference type="Proteomes" id="UP001057375">
    <property type="component" value="Unassembled WGS sequence"/>
</dbReference>
<feature type="compositionally biased region" description="Basic and acidic residues" evidence="1">
    <location>
        <begin position="1"/>
        <end position="33"/>
    </location>
</feature>
<evidence type="ECO:0000313" key="2">
    <source>
        <dbReference type="EMBL" id="GKT34295.1"/>
    </source>
</evidence>
<reference evidence="2" key="1">
    <citation type="submission" date="2022-03" db="EMBL/GenBank/DDBJ databases">
        <title>Draft genome sequence of Aduncisulcus paluster, a free-living microaerophilic Fornicata.</title>
        <authorList>
            <person name="Yuyama I."/>
            <person name="Kume K."/>
            <person name="Tamura T."/>
            <person name="Inagaki Y."/>
            <person name="Hashimoto T."/>
        </authorList>
    </citation>
    <scope>NUCLEOTIDE SEQUENCE</scope>
    <source>
        <strain evidence="2">NY0171</strain>
    </source>
</reference>
<proteinExistence type="predicted"/>
<sequence length="434" mass="49228">MSETEQKLEDISSPKEEIVEEPVKTEEDDHTSIEEMDERVEEKDVAEEVKEELEEEVKEESKEEEAPVVEEEEEKEEEKIEEPGTVVPPGDSEEVEEPQPVQAEIQPTKEFQDAFYKKLQDDDVFFIYNRCSNQKVGILSIEDLKGLINEQQRQLYPRLDEFKKQNEEMKLVEVIEAAGNAKTNLVQVADQIIAKIKGFEAVAYTELADKAFDDKLIDESSYKRIYHGILQILETFMTCFKHTICLFVFFEQVNKLSKTFADETKKAELLESLTDYKLQIKKALPVAKAELKAANKEVKALRKSTDVAAQLKGHNTAFQANYRINSLNTCQKTVAAAFKFCKKSEIEFSQSFATVINVCLLIQAVMGGSTQCDFPSIPVPAPLEAKVEFQALMDKGFLLPVEVEAEKTEEKVEEKAEEHVEEAVEETGAAGEEE</sequence>
<accession>A0ABQ5KP59</accession>
<feature type="compositionally biased region" description="Basic and acidic residues" evidence="1">
    <location>
        <begin position="409"/>
        <end position="422"/>
    </location>
</feature>
<comment type="caution">
    <text evidence="2">The sequence shown here is derived from an EMBL/GenBank/DDBJ whole genome shotgun (WGS) entry which is preliminary data.</text>
</comment>
<dbReference type="EMBL" id="BQXS01010791">
    <property type="protein sequence ID" value="GKT34295.1"/>
    <property type="molecule type" value="Genomic_DNA"/>
</dbReference>
<organism evidence="2 3">
    <name type="scientific">Aduncisulcus paluster</name>
    <dbReference type="NCBI Taxonomy" id="2918883"/>
    <lineage>
        <taxon>Eukaryota</taxon>
        <taxon>Metamonada</taxon>
        <taxon>Carpediemonas-like organisms</taxon>
        <taxon>Aduncisulcus</taxon>
    </lineage>
</organism>
<feature type="region of interest" description="Disordered" evidence="1">
    <location>
        <begin position="1"/>
        <end position="101"/>
    </location>
</feature>